<evidence type="ECO:0000259" key="1">
    <source>
        <dbReference type="Pfam" id="PF08241"/>
    </source>
</evidence>
<dbReference type="InterPro" id="IPR029063">
    <property type="entry name" value="SAM-dependent_MTases_sf"/>
</dbReference>
<organism evidence="2 3">
    <name type="scientific">Oceanithermus profundus (strain DSM 14977 / NBRC 100410 / VKM B-2274 / 506)</name>
    <dbReference type="NCBI Taxonomy" id="670487"/>
    <lineage>
        <taxon>Bacteria</taxon>
        <taxon>Thermotogati</taxon>
        <taxon>Deinococcota</taxon>
        <taxon>Deinococci</taxon>
        <taxon>Thermales</taxon>
        <taxon>Thermaceae</taxon>
        <taxon>Oceanithermus</taxon>
    </lineage>
</organism>
<dbReference type="EMBL" id="CP002361">
    <property type="protein sequence ID" value="ADR36657.1"/>
    <property type="molecule type" value="Genomic_DNA"/>
</dbReference>
<evidence type="ECO:0000313" key="3">
    <source>
        <dbReference type="Proteomes" id="UP000008722"/>
    </source>
</evidence>
<dbReference type="GO" id="GO:0008757">
    <property type="term" value="F:S-adenosylmethionine-dependent methyltransferase activity"/>
    <property type="evidence" value="ECO:0007669"/>
    <property type="project" value="InterPro"/>
</dbReference>
<keyword evidence="2" id="KW-0808">Transferase</keyword>
<sequence length="202" mass="22285">MGIPFDLLGRVFARWGHRTYPDWAWPLLARALEGLPPGARVLDLGGGTGVLARAALGARPDLRLVIADPARGMLRHAPEQAEVVVARAEALPFADAEMDAVLVGEALHHFQDPQAALGEVARVLKPGGLLWIYEFDPQRGVGRWVYWGERLLGEPARFFPPEALLRALRSLGFEGDYRERRGRYVLTARLRGETPRAAARPA</sequence>
<dbReference type="AlphaFoldDB" id="E4U8H7"/>
<name>E4U8H7_OCEP5</name>
<dbReference type="Proteomes" id="UP000008722">
    <property type="component" value="Chromosome"/>
</dbReference>
<dbReference type="InterPro" id="IPR013216">
    <property type="entry name" value="Methyltransf_11"/>
</dbReference>
<protein>
    <submittedName>
        <fullName evidence="2">Methyltransferase type 11</fullName>
    </submittedName>
</protein>
<proteinExistence type="predicted"/>
<dbReference type="HOGENOM" id="CLU_090236_1_0_0"/>
<reference evidence="3" key="1">
    <citation type="submission" date="2010-11" db="EMBL/GenBank/DDBJ databases">
        <title>The complete sequence of chromosome of Oceanithermus profundus DSM 14977.</title>
        <authorList>
            <consortium name="US DOE Joint Genome Institute (JGI-PGF)"/>
            <person name="Lucas S."/>
            <person name="Copeland A."/>
            <person name="Lapidus A."/>
            <person name="Bruce D."/>
            <person name="Goodwin L."/>
            <person name="Pitluck S."/>
            <person name="Kyrpides N."/>
            <person name="Mavromatis K."/>
            <person name="Pagani I."/>
            <person name="Ivanova N."/>
            <person name="Zhang X."/>
            <person name="Brettin T."/>
            <person name="Detter J.C."/>
            <person name="Tapia R."/>
            <person name="Han C."/>
            <person name="Land M."/>
            <person name="Hauser L."/>
            <person name="Markowitz V."/>
            <person name="Cheng J.-F."/>
            <person name="Hugenholtz P."/>
            <person name="Woyke T."/>
            <person name="Wu D."/>
            <person name="Tindall B."/>
            <person name="Faehnrich R."/>
            <person name="Brambilla E."/>
            <person name="Klenk H.-P."/>
            <person name="Eisen J.A."/>
        </authorList>
    </citation>
    <scope>NUCLEOTIDE SEQUENCE [LARGE SCALE GENOMIC DNA]</scope>
    <source>
        <strain evidence="3">DSM 14977 / NBRC 100410 / VKM B-2274 / 506</strain>
    </source>
</reference>
<dbReference type="PANTHER" id="PTHR43591:SF24">
    <property type="entry name" value="2-METHOXY-6-POLYPRENYL-1,4-BENZOQUINOL METHYLASE, MITOCHONDRIAL"/>
    <property type="match status" value="1"/>
</dbReference>
<dbReference type="CDD" id="cd02440">
    <property type="entry name" value="AdoMet_MTases"/>
    <property type="match status" value="1"/>
</dbReference>
<accession>E4U8H7</accession>
<dbReference type="eggNOG" id="COG2226">
    <property type="taxonomic scope" value="Bacteria"/>
</dbReference>
<reference evidence="2 3" key="2">
    <citation type="journal article" date="2011" name="Stand. Genomic Sci.">
        <title>Complete genome sequence of Oceanithermus profundus type strain (506).</title>
        <authorList>
            <person name="Pati A."/>
            <person name="Zhang X."/>
            <person name="Lapidus A."/>
            <person name="Nolan M."/>
            <person name="Lucas S."/>
            <person name="Del Rio T.G."/>
            <person name="Tice H."/>
            <person name="Cheng J.F."/>
            <person name="Tapia R."/>
            <person name="Han C."/>
            <person name="Goodwin L."/>
            <person name="Pitluck S."/>
            <person name="Liolios K."/>
            <person name="Pagani I."/>
            <person name="Ivanova N."/>
            <person name="Mavromatis K."/>
            <person name="Chen A."/>
            <person name="Palaniappan K."/>
            <person name="Hauser L."/>
            <person name="Jeffries C.D."/>
            <person name="Brambilla E.M."/>
            <person name="Rohl A."/>
            <person name="Mwirichia R."/>
            <person name="Rohde M."/>
            <person name="Tindall B.J."/>
            <person name="Sikorski J."/>
            <person name="Wirth R."/>
            <person name="Goker M."/>
            <person name="Woyke T."/>
            <person name="Detter J.C."/>
            <person name="Bristow J."/>
            <person name="Eisen J.A."/>
            <person name="Markowitz V."/>
            <person name="Hugenholtz P."/>
            <person name="Kyrpides N.C."/>
            <person name="Klenk H.P."/>
            <person name="Land M."/>
        </authorList>
    </citation>
    <scope>NUCLEOTIDE SEQUENCE [LARGE SCALE GENOMIC DNA]</scope>
    <source>
        <strain evidence="3">DSM 14977 / NBRC 100410 / VKM B-2274 / 506</strain>
    </source>
</reference>
<keyword evidence="3" id="KW-1185">Reference proteome</keyword>
<dbReference type="STRING" id="670487.Ocepr_1200"/>
<dbReference type="PANTHER" id="PTHR43591">
    <property type="entry name" value="METHYLTRANSFERASE"/>
    <property type="match status" value="1"/>
</dbReference>
<keyword evidence="2" id="KW-0489">Methyltransferase</keyword>
<evidence type="ECO:0000313" key="2">
    <source>
        <dbReference type="EMBL" id="ADR36657.1"/>
    </source>
</evidence>
<dbReference type="KEGG" id="opr:Ocepr_1200"/>
<dbReference type="RefSeq" id="WP_013457827.1">
    <property type="nucleotide sequence ID" value="NC_014761.1"/>
</dbReference>
<dbReference type="Pfam" id="PF08241">
    <property type="entry name" value="Methyltransf_11"/>
    <property type="match status" value="1"/>
</dbReference>
<feature type="domain" description="Methyltransferase type 11" evidence="1">
    <location>
        <begin position="42"/>
        <end position="132"/>
    </location>
</feature>
<dbReference type="OrthoDB" id="31962at2"/>
<gene>
    <name evidence="2" type="ordered locus">Ocepr_1200</name>
</gene>
<dbReference type="SUPFAM" id="SSF53335">
    <property type="entry name" value="S-adenosyl-L-methionine-dependent methyltransferases"/>
    <property type="match status" value="1"/>
</dbReference>
<dbReference type="Gene3D" id="3.40.50.150">
    <property type="entry name" value="Vaccinia Virus protein VP39"/>
    <property type="match status" value="1"/>
</dbReference>
<dbReference type="GO" id="GO:0032259">
    <property type="term" value="P:methylation"/>
    <property type="evidence" value="ECO:0007669"/>
    <property type="project" value="UniProtKB-KW"/>
</dbReference>